<gene>
    <name evidence="3" type="ORF">DW322_11105</name>
</gene>
<evidence type="ECO:0000313" key="3">
    <source>
        <dbReference type="EMBL" id="TXG90659.1"/>
    </source>
</evidence>
<dbReference type="GO" id="GO:0003677">
    <property type="term" value="F:DNA binding"/>
    <property type="evidence" value="ECO:0007669"/>
    <property type="project" value="InterPro"/>
</dbReference>
<feature type="domain" description="Antirepressor protein C-terminal" evidence="2">
    <location>
        <begin position="159"/>
        <end position="270"/>
    </location>
</feature>
<name>A0A6P2CD42_9NOCA</name>
<sequence>MSELTLPNSPSAGESPFDAIRQVRPDGLEFWSARDLMPILGYDKWQNFEATVERVVATLSNQGMALTSHVTDASKKVERPQGGFLYKADFELSRFACYLVAMNGDPRKPEVAAAQSYFAIRTREAEVRPALAGEELLAHAVLEAAGAIKRIESERAMLEAKVEEDAPKVEYHDTFVAGSDLLSVRTVASTVGVAESWLREELVRRKWIYVEKSSRWSSRKQRIVPQARYSEYSDKKAYFQRVETHDAPRFRGEVMHTLKITAAGANAIARMVPRWQTGGAA</sequence>
<proteinExistence type="predicted"/>
<dbReference type="AlphaFoldDB" id="A0A6P2CD42"/>
<dbReference type="InterPro" id="IPR003497">
    <property type="entry name" value="BRO_N_domain"/>
</dbReference>
<evidence type="ECO:0000259" key="2">
    <source>
        <dbReference type="Pfam" id="PF03374"/>
    </source>
</evidence>
<dbReference type="Pfam" id="PF02498">
    <property type="entry name" value="Bro-N"/>
    <property type="match status" value="1"/>
</dbReference>
<organism evidence="3 4">
    <name type="scientific">Rhodococcus rhodnii</name>
    <dbReference type="NCBI Taxonomy" id="38312"/>
    <lineage>
        <taxon>Bacteria</taxon>
        <taxon>Bacillati</taxon>
        <taxon>Actinomycetota</taxon>
        <taxon>Actinomycetes</taxon>
        <taxon>Mycobacteriales</taxon>
        <taxon>Nocardiaceae</taxon>
        <taxon>Rhodococcus</taxon>
    </lineage>
</organism>
<feature type="domain" description="Bro-N" evidence="1">
    <location>
        <begin position="20"/>
        <end position="114"/>
    </location>
</feature>
<dbReference type="RefSeq" id="WP_010836643.1">
    <property type="nucleotide sequence ID" value="NZ_QRCM01000001.1"/>
</dbReference>
<dbReference type="Pfam" id="PF03374">
    <property type="entry name" value="ANT"/>
    <property type="match status" value="1"/>
</dbReference>
<evidence type="ECO:0000259" key="1">
    <source>
        <dbReference type="Pfam" id="PF02498"/>
    </source>
</evidence>
<reference evidence="3 4" key="1">
    <citation type="submission" date="2018-07" db="EMBL/GenBank/DDBJ databases">
        <title>Genome sequence of Rhodococcus rhodnii ATCC 35071 from Rhodnius prolixus.</title>
        <authorList>
            <person name="Patel V."/>
            <person name="Vogel K.J."/>
        </authorList>
    </citation>
    <scope>NUCLEOTIDE SEQUENCE [LARGE SCALE GENOMIC DNA]</scope>
    <source>
        <strain evidence="3 4">ATCC 35071</strain>
    </source>
</reference>
<comment type="caution">
    <text evidence="3">The sequence shown here is derived from an EMBL/GenBank/DDBJ whole genome shotgun (WGS) entry which is preliminary data.</text>
</comment>
<dbReference type="EMBL" id="QRCM01000001">
    <property type="protein sequence ID" value="TXG90659.1"/>
    <property type="molecule type" value="Genomic_DNA"/>
</dbReference>
<protein>
    <submittedName>
        <fullName evidence="3">Uncharacterized protein</fullName>
    </submittedName>
</protein>
<evidence type="ECO:0000313" key="4">
    <source>
        <dbReference type="Proteomes" id="UP000471120"/>
    </source>
</evidence>
<dbReference type="InterPro" id="IPR005039">
    <property type="entry name" value="Ant_C"/>
</dbReference>
<dbReference type="Proteomes" id="UP000471120">
    <property type="component" value="Unassembled WGS sequence"/>
</dbReference>
<accession>A0A6P2CD42</accession>